<dbReference type="Pfam" id="PF00097">
    <property type="entry name" value="zf-C3HC4"/>
    <property type="match status" value="1"/>
</dbReference>
<dbReference type="GO" id="GO:0061630">
    <property type="term" value="F:ubiquitin protein ligase activity"/>
    <property type="evidence" value="ECO:0007669"/>
    <property type="project" value="UniProtKB-EC"/>
</dbReference>
<keyword evidence="5" id="KW-0479">Metal-binding</keyword>
<dbReference type="PANTHER" id="PTHR23328">
    <property type="entry name" value="RING-TYPE DOMAIN-CONTAINING PROTEIN"/>
    <property type="match status" value="1"/>
</dbReference>
<dbReference type="InterPro" id="IPR017907">
    <property type="entry name" value="Znf_RING_CS"/>
</dbReference>
<feature type="compositionally biased region" description="Polar residues" evidence="11">
    <location>
        <begin position="646"/>
        <end position="659"/>
    </location>
</feature>
<dbReference type="KEGG" id="aara:120894776"/>
<evidence type="ECO:0000256" key="5">
    <source>
        <dbReference type="ARBA" id="ARBA00022723"/>
    </source>
</evidence>
<dbReference type="GO" id="GO:0035861">
    <property type="term" value="C:site of double-strand break"/>
    <property type="evidence" value="ECO:0007669"/>
    <property type="project" value="TreeGrafter"/>
</dbReference>
<dbReference type="VEuPathDB" id="VectorBase:AARA21_001699"/>
<reference evidence="13" key="1">
    <citation type="submission" date="2022-08" db="UniProtKB">
        <authorList>
            <consortium name="EnsemblMetazoa"/>
        </authorList>
    </citation>
    <scope>IDENTIFICATION</scope>
    <source>
        <strain evidence="13">Dongola</strain>
    </source>
</reference>
<dbReference type="PANTHER" id="PTHR23328:SF0">
    <property type="entry name" value="RING-TYPE DOMAIN-CONTAINING PROTEIN"/>
    <property type="match status" value="1"/>
</dbReference>
<dbReference type="SMART" id="SM00184">
    <property type="entry name" value="RING"/>
    <property type="match status" value="1"/>
</dbReference>
<evidence type="ECO:0000256" key="4">
    <source>
        <dbReference type="ARBA" id="ARBA00022679"/>
    </source>
</evidence>
<dbReference type="InterPro" id="IPR051657">
    <property type="entry name" value="RNF168/RNF169_E3_ubiq-ligase"/>
</dbReference>
<keyword evidence="10" id="KW-0539">Nucleus</keyword>
<evidence type="ECO:0000256" key="10">
    <source>
        <dbReference type="ARBA" id="ARBA00023242"/>
    </source>
</evidence>
<dbReference type="Proteomes" id="UP000075840">
    <property type="component" value="Unassembled WGS sequence"/>
</dbReference>
<evidence type="ECO:0000256" key="9">
    <source>
        <dbReference type="ARBA" id="ARBA00022833"/>
    </source>
</evidence>
<dbReference type="Gene3D" id="3.30.40.10">
    <property type="entry name" value="Zinc/RING finger domain, C3HC4 (zinc finger)"/>
    <property type="match status" value="1"/>
</dbReference>
<comment type="subcellular location">
    <subcellularLocation>
        <location evidence="2">Nucleus</location>
    </subcellularLocation>
</comment>
<dbReference type="RefSeq" id="XP_040153514.1">
    <property type="nucleotide sequence ID" value="XM_040297580.1"/>
</dbReference>
<feature type="compositionally biased region" description="Polar residues" evidence="11">
    <location>
        <begin position="259"/>
        <end position="275"/>
    </location>
</feature>
<dbReference type="InterPro" id="IPR018957">
    <property type="entry name" value="Znf_C3HC4_RING-type"/>
</dbReference>
<keyword evidence="4" id="KW-0808">Transferase</keyword>
<feature type="compositionally biased region" description="Polar residues" evidence="11">
    <location>
        <begin position="130"/>
        <end position="144"/>
    </location>
</feature>
<organism evidence="13 14">
    <name type="scientific">Anopheles arabiensis</name>
    <name type="common">Mosquito</name>
    <dbReference type="NCBI Taxonomy" id="7173"/>
    <lineage>
        <taxon>Eukaryota</taxon>
        <taxon>Metazoa</taxon>
        <taxon>Ecdysozoa</taxon>
        <taxon>Arthropoda</taxon>
        <taxon>Hexapoda</taxon>
        <taxon>Insecta</taxon>
        <taxon>Pterygota</taxon>
        <taxon>Neoptera</taxon>
        <taxon>Endopterygota</taxon>
        <taxon>Diptera</taxon>
        <taxon>Nematocera</taxon>
        <taxon>Culicoidea</taxon>
        <taxon>Culicidae</taxon>
        <taxon>Anophelinae</taxon>
        <taxon>Anopheles</taxon>
    </lineage>
</organism>
<comment type="catalytic activity">
    <reaction evidence="1">
        <text>S-ubiquitinyl-[E2 ubiquitin-conjugating enzyme]-L-cysteine + [acceptor protein]-L-lysine = [E2 ubiquitin-conjugating enzyme]-L-cysteine + N(6)-ubiquitinyl-[acceptor protein]-L-lysine.</text>
        <dbReference type="EC" id="2.3.2.27"/>
    </reaction>
</comment>
<evidence type="ECO:0000256" key="3">
    <source>
        <dbReference type="ARBA" id="ARBA00012483"/>
    </source>
</evidence>
<evidence type="ECO:0000256" key="8">
    <source>
        <dbReference type="ARBA" id="ARBA00022786"/>
    </source>
</evidence>
<dbReference type="GO" id="GO:0006302">
    <property type="term" value="P:double-strand break repair"/>
    <property type="evidence" value="ECO:0007669"/>
    <property type="project" value="TreeGrafter"/>
</dbReference>
<dbReference type="AlphaFoldDB" id="A0A182HKH8"/>
<evidence type="ECO:0000256" key="1">
    <source>
        <dbReference type="ARBA" id="ARBA00000900"/>
    </source>
</evidence>
<dbReference type="GeneID" id="120894776"/>
<dbReference type="GO" id="GO:0031491">
    <property type="term" value="F:nucleosome binding"/>
    <property type="evidence" value="ECO:0007669"/>
    <property type="project" value="TreeGrafter"/>
</dbReference>
<evidence type="ECO:0000256" key="11">
    <source>
        <dbReference type="SAM" id="MobiDB-lite"/>
    </source>
</evidence>
<feature type="compositionally biased region" description="Polar residues" evidence="11">
    <location>
        <begin position="677"/>
        <end position="694"/>
    </location>
</feature>
<dbReference type="EMBL" id="APCN01000830">
    <property type="status" value="NOT_ANNOTATED_CDS"/>
    <property type="molecule type" value="Genomic_DNA"/>
</dbReference>
<protein>
    <recommendedName>
        <fullName evidence="3">RING-type E3 ubiquitin transferase</fullName>
        <ecNumber evidence="3">2.3.2.27</ecNumber>
    </recommendedName>
</protein>
<dbReference type="CDD" id="cd22249">
    <property type="entry name" value="UDM1_RNF168_RNF169-like"/>
    <property type="match status" value="1"/>
</dbReference>
<feature type="region of interest" description="Disordered" evidence="11">
    <location>
        <begin position="417"/>
        <end position="439"/>
    </location>
</feature>
<keyword evidence="6" id="KW-0227">DNA damage</keyword>
<dbReference type="PROSITE" id="PS50089">
    <property type="entry name" value="ZF_RING_2"/>
    <property type="match status" value="1"/>
</dbReference>
<feature type="region of interest" description="Disordered" evidence="11">
    <location>
        <begin position="259"/>
        <end position="283"/>
    </location>
</feature>
<proteinExistence type="predicted"/>
<keyword evidence="9" id="KW-0862">Zinc</keyword>
<dbReference type="EnsemblMetazoa" id="AARA001758-RA">
    <property type="protein sequence ID" value="AARA001758-PA"/>
    <property type="gene ID" value="AARA001758"/>
</dbReference>
<evidence type="ECO:0000259" key="12">
    <source>
        <dbReference type="PROSITE" id="PS50089"/>
    </source>
</evidence>
<dbReference type="PROSITE" id="PS00518">
    <property type="entry name" value="ZF_RING_1"/>
    <property type="match status" value="1"/>
</dbReference>
<name>A0A182HKH8_ANOAR</name>
<feature type="compositionally biased region" description="Low complexity" evidence="11">
    <location>
        <begin position="611"/>
        <end position="633"/>
    </location>
</feature>
<evidence type="ECO:0000313" key="13">
    <source>
        <dbReference type="EnsemblMetazoa" id="AARA001758-PA"/>
    </source>
</evidence>
<dbReference type="EC" id="2.3.2.27" evidence="3"/>
<keyword evidence="7" id="KW-0863">Zinc-finger</keyword>
<keyword evidence="14" id="KW-1185">Reference proteome</keyword>
<keyword evidence="8" id="KW-0833">Ubl conjugation pathway</keyword>
<dbReference type="InterPro" id="IPR001841">
    <property type="entry name" value="Znf_RING"/>
</dbReference>
<sequence>MFSKVLNFPAASSTTNAHARFVAASSTAVSSSASTSSSSFNYDNLRLDDILCAVCQSVLVEPVFLPCQHLFCRSCIRETIETNKLCCPCCRKRFGTWYRNASRANELVHEQLWRAIQSQFREHLDEDNPSAGSSKRSATHQTKPLYTAPPPSTVHLANPGEIGKEYKDELKRYQKEIFEEKAKELTASEQYIINLYKQEGIIDLADNSSHVSVSSATTPDLHDGVGGGKCSTVDHAPAGCGSVAGPSTGRRQIQSNQLTTLNGTKPSGTVNHNSPSSGSVISISSTSSAASGVTASSCATSSASGRYSLIKSVAQKVGRSAEIVKQKVQDTILHRLTAGKLQQHQRSLNAIDLNKSELCVKPTAVHKLERRGVEGDDAEGGDDSDSLKSEQNHFIPIVQSMPKSSFSCNTFRRVPTVRPVPSPAKYESSPQKSPYQPLKHNRSSSAFKVVKLQLLSPPPVPFAEPGKQSSVVDSIKKEVVPLNTPRARGRPRRIKFTPTRTQKTPPKPDAGASGSNGRTKRTAASRPATIKDIIVSDQQRREQQIEMERRDFEYAQKLQQKLNRASGVMQEIQRQPGTVARSTVYSLRRRGSNYGIAERACDTRGGSTKSNNAVLNNTADNNTPSSSSTKKPPATVQATQRKRKATSSSVENDVPSSVSPPKRVAPQMKTRRETRQVRTNIGGNDTSPGELQQDGSEEPQPTVPVRKSTRNKTR</sequence>
<dbReference type="InterPro" id="IPR013083">
    <property type="entry name" value="Znf_RING/FYVE/PHD"/>
</dbReference>
<accession>A0A182HKH8</accession>
<dbReference type="GO" id="GO:0005634">
    <property type="term" value="C:nucleus"/>
    <property type="evidence" value="ECO:0007669"/>
    <property type="project" value="UniProtKB-SubCell"/>
</dbReference>
<feature type="domain" description="RING-type" evidence="12">
    <location>
        <begin position="52"/>
        <end position="91"/>
    </location>
</feature>
<feature type="region of interest" description="Disordered" evidence="11">
    <location>
        <begin position="598"/>
        <end position="714"/>
    </location>
</feature>
<evidence type="ECO:0000256" key="6">
    <source>
        <dbReference type="ARBA" id="ARBA00022763"/>
    </source>
</evidence>
<dbReference type="SUPFAM" id="SSF57850">
    <property type="entry name" value="RING/U-box"/>
    <property type="match status" value="1"/>
</dbReference>
<feature type="region of interest" description="Disordered" evidence="11">
    <location>
        <begin position="124"/>
        <end position="153"/>
    </location>
</feature>
<dbReference type="GO" id="GO:0008270">
    <property type="term" value="F:zinc ion binding"/>
    <property type="evidence" value="ECO:0007669"/>
    <property type="project" value="UniProtKB-KW"/>
</dbReference>
<evidence type="ECO:0000256" key="7">
    <source>
        <dbReference type="ARBA" id="ARBA00022771"/>
    </source>
</evidence>
<evidence type="ECO:0000256" key="2">
    <source>
        <dbReference type="ARBA" id="ARBA00004123"/>
    </source>
</evidence>
<feature type="region of interest" description="Disordered" evidence="11">
    <location>
        <begin position="484"/>
        <end position="526"/>
    </location>
</feature>
<dbReference type="VEuPathDB" id="VectorBase:AARA001758"/>
<evidence type="ECO:0000313" key="14">
    <source>
        <dbReference type="Proteomes" id="UP000075840"/>
    </source>
</evidence>